<comment type="caution">
    <text evidence="2">The sequence shown here is derived from an EMBL/GenBank/DDBJ whole genome shotgun (WGS) entry which is preliminary data.</text>
</comment>
<dbReference type="Proteomes" id="UP001303647">
    <property type="component" value="Unassembled WGS sequence"/>
</dbReference>
<protein>
    <submittedName>
        <fullName evidence="2">Uncharacterized protein</fullName>
    </submittedName>
</protein>
<proteinExistence type="predicted"/>
<evidence type="ECO:0000313" key="2">
    <source>
        <dbReference type="EMBL" id="KAK4246900.1"/>
    </source>
</evidence>
<organism evidence="2 3">
    <name type="scientific">Corynascus novoguineensis</name>
    <dbReference type="NCBI Taxonomy" id="1126955"/>
    <lineage>
        <taxon>Eukaryota</taxon>
        <taxon>Fungi</taxon>
        <taxon>Dikarya</taxon>
        <taxon>Ascomycota</taxon>
        <taxon>Pezizomycotina</taxon>
        <taxon>Sordariomycetes</taxon>
        <taxon>Sordariomycetidae</taxon>
        <taxon>Sordariales</taxon>
        <taxon>Chaetomiaceae</taxon>
        <taxon>Corynascus</taxon>
    </lineage>
</organism>
<sequence length="194" mass="20491">MVSLRSLVASAALMAAPVLAALTPQQITDGIKLMAQKTYALHKPAQSITTANPLVIIGGGPFPTIIAGFIDIASTGRGLIAQFPNTDPIQKRNVPSRITRRGPDADLVFESFREFVGVAQELFNILIDKAGLLTNIPGIGQPVAAALREVEGVIDTIGITLINLIESRATDLTADTKSLSATLKLCIEKYSSLA</sequence>
<gene>
    <name evidence="2" type="ORF">C7999DRAFT_15014</name>
</gene>
<evidence type="ECO:0000313" key="3">
    <source>
        <dbReference type="Proteomes" id="UP001303647"/>
    </source>
</evidence>
<keyword evidence="1" id="KW-0732">Signal</keyword>
<evidence type="ECO:0000256" key="1">
    <source>
        <dbReference type="SAM" id="SignalP"/>
    </source>
</evidence>
<reference evidence="2" key="1">
    <citation type="journal article" date="2023" name="Mol. Phylogenet. Evol.">
        <title>Genome-scale phylogeny and comparative genomics of the fungal order Sordariales.</title>
        <authorList>
            <person name="Hensen N."/>
            <person name="Bonometti L."/>
            <person name="Westerberg I."/>
            <person name="Brannstrom I.O."/>
            <person name="Guillou S."/>
            <person name="Cros-Aarteil S."/>
            <person name="Calhoun S."/>
            <person name="Haridas S."/>
            <person name="Kuo A."/>
            <person name="Mondo S."/>
            <person name="Pangilinan J."/>
            <person name="Riley R."/>
            <person name="LaButti K."/>
            <person name="Andreopoulos B."/>
            <person name="Lipzen A."/>
            <person name="Chen C."/>
            <person name="Yan M."/>
            <person name="Daum C."/>
            <person name="Ng V."/>
            <person name="Clum A."/>
            <person name="Steindorff A."/>
            <person name="Ohm R.A."/>
            <person name="Martin F."/>
            <person name="Silar P."/>
            <person name="Natvig D.O."/>
            <person name="Lalanne C."/>
            <person name="Gautier V."/>
            <person name="Ament-Velasquez S.L."/>
            <person name="Kruys A."/>
            <person name="Hutchinson M.I."/>
            <person name="Powell A.J."/>
            <person name="Barry K."/>
            <person name="Miller A.N."/>
            <person name="Grigoriev I.V."/>
            <person name="Debuchy R."/>
            <person name="Gladieux P."/>
            <person name="Hiltunen Thoren M."/>
            <person name="Johannesson H."/>
        </authorList>
    </citation>
    <scope>NUCLEOTIDE SEQUENCE</scope>
    <source>
        <strain evidence="2">CBS 359.72</strain>
    </source>
</reference>
<feature type="chain" id="PRO_5042816936" evidence="1">
    <location>
        <begin position="21"/>
        <end position="194"/>
    </location>
</feature>
<accession>A0AAN7CRB9</accession>
<dbReference type="AlphaFoldDB" id="A0AAN7CRB9"/>
<dbReference type="EMBL" id="MU857664">
    <property type="protein sequence ID" value="KAK4246900.1"/>
    <property type="molecule type" value="Genomic_DNA"/>
</dbReference>
<dbReference type="Pfam" id="PF17615">
    <property type="entry name" value="C166"/>
    <property type="match status" value="1"/>
</dbReference>
<reference evidence="2" key="2">
    <citation type="submission" date="2023-05" db="EMBL/GenBank/DDBJ databases">
        <authorList>
            <consortium name="Lawrence Berkeley National Laboratory"/>
            <person name="Steindorff A."/>
            <person name="Hensen N."/>
            <person name="Bonometti L."/>
            <person name="Westerberg I."/>
            <person name="Brannstrom I.O."/>
            <person name="Guillou S."/>
            <person name="Cros-Aarteil S."/>
            <person name="Calhoun S."/>
            <person name="Haridas S."/>
            <person name="Kuo A."/>
            <person name="Mondo S."/>
            <person name="Pangilinan J."/>
            <person name="Riley R."/>
            <person name="Labutti K."/>
            <person name="Andreopoulos B."/>
            <person name="Lipzen A."/>
            <person name="Chen C."/>
            <person name="Yanf M."/>
            <person name="Daum C."/>
            <person name="Ng V."/>
            <person name="Clum A."/>
            <person name="Ohm R."/>
            <person name="Martin F."/>
            <person name="Silar P."/>
            <person name="Natvig D."/>
            <person name="Lalanne C."/>
            <person name="Gautier V."/>
            <person name="Ament-Velasquez S.L."/>
            <person name="Kruys A."/>
            <person name="Hutchinson M.I."/>
            <person name="Powell A.J."/>
            <person name="Barry K."/>
            <person name="Miller A.N."/>
            <person name="Grigoriev I.V."/>
            <person name="Debuchy R."/>
            <person name="Gladieux P."/>
            <person name="Thoren M.H."/>
            <person name="Johannesson H."/>
        </authorList>
    </citation>
    <scope>NUCLEOTIDE SEQUENCE</scope>
    <source>
        <strain evidence="2">CBS 359.72</strain>
    </source>
</reference>
<name>A0AAN7CRB9_9PEZI</name>
<feature type="signal peptide" evidence="1">
    <location>
        <begin position="1"/>
        <end position="20"/>
    </location>
</feature>
<keyword evidence="3" id="KW-1185">Reference proteome</keyword>